<dbReference type="AlphaFoldDB" id="A0A183J6N5"/>
<dbReference type="EMBL" id="UZAM01015851">
    <property type="protein sequence ID" value="VDP40849.1"/>
    <property type="molecule type" value="Genomic_DNA"/>
</dbReference>
<protein>
    <submittedName>
        <fullName evidence="3">RING-type domain-containing protein</fullName>
    </submittedName>
</protein>
<reference evidence="1 2" key="2">
    <citation type="submission" date="2018-11" db="EMBL/GenBank/DDBJ databases">
        <authorList>
            <consortium name="Pathogen Informatics"/>
        </authorList>
    </citation>
    <scope>NUCLEOTIDE SEQUENCE [LARGE SCALE GENOMIC DNA]</scope>
</reference>
<accession>A0A183J6N5</accession>
<name>A0A183J6N5_9BILA</name>
<organism evidence="3">
    <name type="scientific">Soboliphyme baturini</name>
    <dbReference type="NCBI Taxonomy" id="241478"/>
    <lineage>
        <taxon>Eukaryota</taxon>
        <taxon>Metazoa</taxon>
        <taxon>Ecdysozoa</taxon>
        <taxon>Nematoda</taxon>
        <taxon>Enoplea</taxon>
        <taxon>Dorylaimia</taxon>
        <taxon>Dioctophymatida</taxon>
        <taxon>Dioctophymatoidea</taxon>
        <taxon>Soboliphymatidae</taxon>
        <taxon>Soboliphyme</taxon>
    </lineage>
</organism>
<evidence type="ECO:0000313" key="1">
    <source>
        <dbReference type="EMBL" id="VDP40849.1"/>
    </source>
</evidence>
<reference evidence="3" key="1">
    <citation type="submission" date="2016-06" db="UniProtKB">
        <authorList>
            <consortium name="WormBaseParasite"/>
        </authorList>
    </citation>
    <scope>IDENTIFICATION</scope>
</reference>
<sequence>MQLYANEICARCAASILVSLLKFGWLKIYGRSSGYDDSSLRKCASLLLAFRKKAVMESPASKQKLLNALSRRSVPLQPQVHKTTVNLNPVSHSKSPTRVSTPSHLTLPIFGCRHPSYVSFVCKKCRLPRSDAKVSTVCHHIMCSACWDEALKASTCSLCQTSQSACDLLDVSDV</sequence>
<dbReference type="WBParaSite" id="SBAD_0001191901-mRNA-1">
    <property type="protein sequence ID" value="SBAD_0001191901-mRNA-1"/>
    <property type="gene ID" value="SBAD_0001191901"/>
</dbReference>
<keyword evidence="2" id="KW-1185">Reference proteome</keyword>
<dbReference type="Proteomes" id="UP000270296">
    <property type="component" value="Unassembled WGS sequence"/>
</dbReference>
<evidence type="ECO:0000313" key="3">
    <source>
        <dbReference type="WBParaSite" id="SBAD_0001191901-mRNA-1"/>
    </source>
</evidence>
<evidence type="ECO:0000313" key="2">
    <source>
        <dbReference type="Proteomes" id="UP000270296"/>
    </source>
</evidence>
<proteinExistence type="predicted"/>
<gene>
    <name evidence="1" type="ORF">SBAD_LOCUS11533</name>
</gene>